<proteinExistence type="predicted"/>
<keyword evidence="1" id="KW-0472">Membrane</keyword>
<accession>A0A3N4M1A5</accession>
<evidence type="ECO:0000313" key="2">
    <source>
        <dbReference type="EMBL" id="RPB27172.1"/>
    </source>
</evidence>
<protein>
    <submittedName>
        <fullName evidence="2">Uncharacterized protein</fullName>
    </submittedName>
</protein>
<dbReference type="OrthoDB" id="10388610at2759"/>
<keyword evidence="3" id="KW-1185">Reference proteome</keyword>
<dbReference type="EMBL" id="ML121532">
    <property type="protein sequence ID" value="RPB27172.1"/>
    <property type="molecule type" value="Genomic_DNA"/>
</dbReference>
<organism evidence="2 3">
    <name type="scientific">Terfezia boudieri ATCC MYA-4762</name>
    <dbReference type="NCBI Taxonomy" id="1051890"/>
    <lineage>
        <taxon>Eukaryota</taxon>
        <taxon>Fungi</taxon>
        <taxon>Dikarya</taxon>
        <taxon>Ascomycota</taxon>
        <taxon>Pezizomycotina</taxon>
        <taxon>Pezizomycetes</taxon>
        <taxon>Pezizales</taxon>
        <taxon>Pezizaceae</taxon>
        <taxon>Terfezia</taxon>
    </lineage>
</organism>
<name>A0A3N4M1A5_9PEZI</name>
<keyword evidence="1" id="KW-1133">Transmembrane helix</keyword>
<sequence>MGGSSGSCFFITFHLFCNVLCWFPAILCCGLARVSAGVFSNEGMNLHGNRICVKSYNVHSGV</sequence>
<dbReference type="AlphaFoldDB" id="A0A3N4M1A5"/>
<gene>
    <name evidence="2" type="ORF">L211DRAFT_612293</name>
</gene>
<evidence type="ECO:0000256" key="1">
    <source>
        <dbReference type="SAM" id="Phobius"/>
    </source>
</evidence>
<reference evidence="2 3" key="1">
    <citation type="journal article" date="2018" name="Nat. Ecol. Evol.">
        <title>Pezizomycetes genomes reveal the molecular basis of ectomycorrhizal truffle lifestyle.</title>
        <authorList>
            <person name="Murat C."/>
            <person name="Payen T."/>
            <person name="Noel B."/>
            <person name="Kuo A."/>
            <person name="Morin E."/>
            <person name="Chen J."/>
            <person name="Kohler A."/>
            <person name="Krizsan K."/>
            <person name="Balestrini R."/>
            <person name="Da Silva C."/>
            <person name="Montanini B."/>
            <person name="Hainaut M."/>
            <person name="Levati E."/>
            <person name="Barry K.W."/>
            <person name="Belfiori B."/>
            <person name="Cichocki N."/>
            <person name="Clum A."/>
            <person name="Dockter R.B."/>
            <person name="Fauchery L."/>
            <person name="Guy J."/>
            <person name="Iotti M."/>
            <person name="Le Tacon F."/>
            <person name="Lindquist E.A."/>
            <person name="Lipzen A."/>
            <person name="Malagnac F."/>
            <person name="Mello A."/>
            <person name="Molinier V."/>
            <person name="Miyauchi S."/>
            <person name="Poulain J."/>
            <person name="Riccioni C."/>
            <person name="Rubini A."/>
            <person name="Sitrit Y."/>
            <person name="Splivallo R."/>
            <person name="Traeger S."/>
            <person name="Wang M."/>
            <person name="Zifcakova L."/>
            <person name="Wipf D."/>
            <person name="Zambonelli A."/>
            <person name="Paolocci F."/>
            <person name="Nowrousian M."/>
            <person name="Ottonello S."/>
            <person name="Baldrian P."/>
            <person name="Spatafora J.W."/>
            <person name="Henrissat B."/>
            <person name="Nagy L.G."/>
            <person name="Aury J.M."/>
            <person name="Wincker P."/>
            <person name="Grigoriev I.V."/>
            <person name="Bonfante P."/>
            <person name="Martin F.M."/>
        </authorList>
    </citation>
    <scope>NUCLEOTIDE SEQUENCE [LARGE SCALE GENOMIC DNA]</scope>
    <source>
        <strain evidence="2 3">ATCC MYA-4762</strain>
    </source>
</reference>
<feature type="transmembrane region" description="Helical" evidence="1">
    <location>
        <begin position="12"/>
        <end position="34"/>
    </location>
</feature>
<dbReference type="InParanoid" id="A0A3N4M1A5"/>
<evidence type="ECO:0000313" key="3">
    <source>
        <dbReference type="Proteomes" id="UP000267821"/>
    </source>
</evidence>
<keyword evidence="1" id="KW-0812">Transmembrane</keyword>
<dbReference type="Proteomes" id="UP000267821">
    <property type="component" value="Unassembled WGS sequence"/>
</dbReference>